<keyword evidence="3" id="KW-0238">DNA-binding</keyword>
<comment type="caution">
    <text evidence="7">The sequence shown here is derived from an EMBL/GenBank/DDBJ whole genome shotgun (WGS) entry which is preliminary data.</text>
</comment>
<proteinExistence type="predicted"/>
<accession>A0A3S3MT31</accession>
<dbReference type="Gene3D" id="3.30.730.10">
    <property type="entry name" value="AP2/ERF domain"/>
    <property type="match status" value="1"/>
</dbReference>
<protein>
    <submittedName>
        <fullName evidence="7">AP2/ERF domain-containing protein</fullName>
    </submittedName>
</protein>
<dbReference type="GO" id="GO:0003677">
    <property type="term" value="F:DNA binding"/>
    <property type="evidence" value="ECO:0007669"/>
    <property type="project" value="UniProtKB-KW"/>
</dbReference>
<evidence type="ECO:0000256" key="3">
    <source>
        <dbReference type="ARBA" id="ARBA00023125"/>
    </source>
</evidence>
<dbReference type="InterPro" id="IPR036955">
    <property type="entry name" value="AP2/ERF_dom_sf"/>
</dbReference>
<dbReference type="Proteomes" id="UP000283530">
    <property type="component" value="Unassembled WGS sequence"/>
</dbReference>
<evidence type="ECO:0000256" key="2">
    <source>
        <dbReference type="ARBA" id="ARBA00023015"/>
    </source>
</evidence>
<name>A0A3S3MT31_9MAGN</name>
<dbReference type="CDD" id="cd00018">
    <property type="entry name" value="AP2"/>
    <property type="match status" value="1"/>
</dbReference>
<feature type="domain" description="AP2/ERF" evidence="6">
    <location>
        <begin position="115"/>
        <end position="172"/>
    </location>
</feature>
<dbReference type="InterPro" id="IPR001471">
    <property type="entry name" value="AP2/ERF_dom"/>
</dbReference>
<dbReference type="GO" id="GO:0003700">
    <property type="term" value="F:DNA-binding transcription factor activity"/>
    <property type="evidence" value="ECO:0007669"/>
    <property type="project" value="InterPro"/>
</dbReference>
<dbReference type="EMBL" id="QPKB01000003">
    <property type="protein sequence ID" value="RWR79076.1"/>
    <property type="molecule type" value="Genomic_DNA"/>
</dbReference>
<evidence type="ECO:0000256" key="1">
    <source>
        <dbReference type="ARBA" id="ARBA00004123"/>
    </source>
</evidence>
<evidence type="ECO:0000259" key="6">
    <source>
        <dbReference type="PROSITE" id="PS51032"/>
    </source>
</evidence>
<dbReference type="AlphaFoldDB" id="A0A3S3MT31"/>
<dbReference type="GO" id="GO:0005634">
    <property type="term" value="C:nucleus"/>
    <property type="evidence" value="ECO:0007669"/>
    <property type="project" value="UniProtKB-SubCell"/>
</dbReference>
<dbReference type="PANTHER" id="PTHR31194">
    <property type="entry name" value="SHN SHINE , DNA BINDING / TRANSCRIPTION FACTOR"/>
    <property type="match status" value="1"/>
</dbReference>
<dbReference type="SMART" id="SM00380">
    <property type="entry name" value="AP2"/>
    <property type="match status" value="1"/>
</dbReference>
<evidence type="ECO:0000256" key="5">
    <source>
        <dbReference type="ARBA" id="ARBA00023242"/>
    </source>
</evidence>
<dbReference type="PANTHER" id="PTHR31194:SF166">
    <property type="entry name" value="PATHOGENESIS-RELATED GENES TRANSCRIPTIONAL ACTIVATOR PTI6"/>
    <property type="match status" value="1"/>
</dbReference>
<organism evidence="7 8">
    <name type="scientific">Cinnamomum micranthum f. kanehirae</name>
    <dbReference type="NCBI Taxonomy" id="337451"/>
    <lineage>
        <taxon>Eukaryota</taxon>
        <taxon>Viridiplantae</taxon>
        <taxon>Streptophyta</taxon>
        <taxon>Embryophyta</taxon>
        <taxon>Tracheophyta</taxon>
        <taxon>Spermatophyta</taxon>
        <taxon>Magnoliopsida</taxon>
        <taxon>Magnoliidae</taxon>
        <taxon>Laurales</taxon>
        <taxon>Lauraceae</taxon>
        <taxon>Cinnamomum</taxon>
    </lineage>
</organism>
<keyword evidence="2" id="KW-0805">Transcription regulation</keyword>
<dbReference type="Pfam" id="PF00847">
    <property type="entry name" value="AP2"/>
    <property type="match status" value="1"/>
</dbReference>
<evidence type="ECO:0000256" key="4">
    <source>
        <dbReference type="ARBA" id="ARBA00023163"/>
    </source>
</evidence>
<dbReference type="OrthoDB" id="682005at2759"/>
<comment type="subcellular location">
    <subcellularLocation>
        <location evidence="1">Nucleus</location>
    </subcellularLocation>
</comment>
<keyword evidence="4" id="KW-0804">Transcription</keyword>
<keyword evidence="8" id="KW-1185">Reference proteome</keyword>
<keyword evidence="5" id="KW-0539">Nucleus</keyword>
<dbReference type="InterPro" id="IPR050913">
    <property type="entry name" value="AP2/ERF_ERF"/>
</dbReference>
<sequence>MNPAVERCRRSASPGTCVKFSEHVLTTTKSVSGGKLAAESQDLPAEAETVRRKVVRIIFTDADATDSSSEDDAEITRRVKRHVHQIDIRAPANVRRAAQVRRRPVPDRGDRIRTRYRGVRRRPWGRWAAEIRDPARRKRVWLGTFDTAEEAATVYDTAALKLRGPSAVTNFPSANTETVAPAEIWNVSSPTSVLPCGVMTPLYCLDYGSVDAFGFDVESPLPLPGEKWPKWYFRDKQEQEFCEFDADYFSSFDCPFGSSQEVYIPGA</sequence>
<dbReference type="SUPFAM" id="SSF54171">
    <property type="entry name" value="DNA-binding domain"/>
    <property type="match status" value="1"/>
</dbReference>
<evidence type="ECO:0000313" key="7">
    <source>
        <dbReference type="EMBL" id="RWR79076.1"/>
    </source>
</evidence>
<dbReference type="InterPro" id="IPR016177">
    <property type="entry name" value="DNA-bd_dom_sf"/>
</dbReference>
<dbReference type="PRINTS" id="PR00367">
    <property type="entry name" value="ETHRSPELEMNT"/>
</dbReference>
<dbReference type="FunFam" id="3.30.730.10:FF:000001">
    <property type="entry name" value="Ethylene-responsive transcription factor 2"/>
    <property type="match status" value="1"/>
</dbReference>
<evidence type="ECO:0000313" key="8">
    <source>
        <dbReference type="Proteomes" id="UP000283530"/>
    </source>
</evidence>
<gene>
    <name evidence="7" type="ORF">CKAN_00763300</name>
</gene>
<dbReference type="PROSITE" id="PS51032">
    <property type="entry name" value="AP2_ERF"/>
    <property type="match status" value="1"/>
</dbReference>
<reference evidence="7 8" key="1">
    <citation type="journal article" date="2019" name="Nat. Plants">
        <title>Stout camphor tree genome fills gaps in understanding of flowering plant genome evolution.</title>
        <authorList>
            <person name="Chaw S.M."/>
            <person name="Liu Y.C."/>
            <person name="Wu Y.W."/>
            <person name="Wang H.Y."/>
            <person name="Lin C.I."/>
            <person name="Wu C.S."/>
            <person name="Ke H.M."/>
            <person name="Chang L.Y."/>
            <person name="Hsu C.Y."/>
            <person name="Yang H.T."/>
            <person name="Sudianto E."/>
            <person name="Hsu M.H."/>
            <person name="Wu K.P."/>
            <person name="Wang L.N."/>
            <person name="Leebens-Mack J.H."/>
            <person name="Tsai I.J."/>
        </authorList>
    </citation>
    <scope>NUCLEOTIDE SEQUENCE [LARGE SCALE GENOMIC DNA]</scope>
    <source>
        <strain evidence="8">cv. Chaw 1501</strain>
        <tissue evidence="7">Young leaves</tissue>
    </source>
</reference>